<keyword evidence="3" id="KW-1185">Reference proteome</keyword>
<dbReference type="AlphaFoldDB" id="A0A1X2GQ95"/>
<reference evidence="2 3" key="1">
    <citation type="submission" date="2016-07" db="EMBL/GenBank/DDBJ databases">
        <title>Pervasive Adenine N6-methylation of Active Genes in Fungi.</title>
        <authorList>
            <consortium name="DOE Joint Genome Institute"/>
            <person name="Mondo S.J."/>
            <person name="Dannebaum R.O."/>
            <person name="Kuo R.C."/>
            <person name="Labutti K."/>
            <person name="Haridas S."/>
            <person name="Kuo A."/>
            <person name="Salamov A."/>
            <person name="Ahrendt S.R."/>
            <person name="Lipzen A."/>
            <person name="Sullivan W."/>
            <person name="Andreopoulos W.B."/>
            <person name="Clum A."/>
            <person name="Lindquist E."/>
            <person name="Daum C."/>
            <person name="Ramamoorthy G.K."/>
            <person name="Gryganskyi A."/>
            <person name="Culley D."/>
            <person name="Magnuson J.K."/>
            <person name="James T.Y."/>
            <person name="O'Malley M.A."/>
            <person name="Stajich J.E."/>
            <person name="Spatafora J.W."/>
            <person name="Visel A."/>
            <person name="Grigoriev I.V."/>
        </authorList>
    </citation>
    <scope>NUCLEOTIDE SEQUENCE [LARGE SCALE GENOMIC DNA]</scope>
    <source>
        <strain evidence="2 3">NRRL 3301</strain>
    </source>
</reference>
<gene>
    <name evidence="2" type="ORF">DM01DRAFT_307473</name>
</gene>
<dbReference type="Proteomes" id="UP000242146">
    <property type="component" value="Unassembled WGS sequence"/>
</dbReference>
<accession>A0A1X2GQ95</accession>
<proteinExistence type="predicted"/>
<name>A0A1X2GQ95_9FUNG</name>
<keyword evidence="1" id="KW-1133">Transmembrane helix</keyword>
<evidence type="ECO:0000313" key="2">
    <source>
        <dbReference type="EMBL" id="ORX58848.1"/>
    </source>
</evidence>
<comment type="caution">
    <text evidence="2">The sequence shown here is derived from an EMBL/GenBank/DDBJ whole genome shotgun (WGS) entry which is preliminary data.</text>
</comment>
<evidence type="ECO:0000256" key="1">
    <source>
        <dbReference type="SAM" id="Phobius"/>
    </source>
</evidence>
<feature type="transmembrane region" description="Helical" evidence="1">
    <location>
        <begin position="6"/>
        <end position="26"/>
    </location>
</feature>
<sequence>MTMRPKTLSLLAIPSLIHLWSMLLHLMSRKKHKEKDGAGQWMEEKDGWFAEARRFSFQDQLLNKLWDPQRT</sequence>
<evidence type="ECO:0000313" key="3">
    <source>
        <dbReference type="Proteomes" id="UP000242146"/>
    </source>
</evidence>
<dbReference type="EMBL" id="MCGT01000006">
    <property type="protein sequence ID" value="ORX58848.1"/>
    <property type="molecule type" value="Genomic_DNA"/>
</dbReference>
<keyword evidence="1" id="KW-0472">Membrane</keyword>
<protein>
    <submittedName>
        <fullName evidence="2">Uncharacterized protein</fullName>
    </submittedName>
</protein>
<organism evidence="2 3">
    <name type="scientific">Hesseltinella vesiculosa</name>
    <dbReference type="NCBI Taxonomy" id="101127"/>
    <lineage>
        <taxon>Eukaryota</taxon>
        <taxon>Fungi</taxon>
        <taxon>Fungi incertae sedis</taxon>
        <taxon>Mucoromycota</taxon>
        <taxon>Mucoromycotina</taxon>
        <taxon>Mucoromycetes</taxon>
        <taxon>Mucorales</taxon>
        <taxon>Cunninghamellaceae</taxon>
        <taxon>Hesseltinella</taxon>
    </lineage>
</organism>
<keyword evidence="1" id="KW-0812">Transmembrane</keyword>